<name>A6IHW1_RAT</name>
<evidence type="ECO:0000313" key="1">
    <source>
        <dbReference type="EMBL" id="EDM01259.1"/>
    </source>
</evidence>
<sequence>MDLTSISIEKHTEKTVTGCMETILS</sequence>
<dbReference type="EMBL" id="CH473961">
    <property type="protein sequence ID" value="EDM01259.1"/>
    <property type="molecule type" value="Genomic_DNA"/>
</dbReference>
<evidence type="ECO:0000313" key="2">
    <source>
        <dbReference type="Proteomes" id="UP000234681"/>
    </source>
</evidence>
<accession>A6IHW1</accession>
<gene>
    <name evidence="1" type="ORF">rCG_41577</name>
</gene>
<dbReference type="Proteomes" id="UP000234681">
    <property type="component" value="Chromosome 2"/>
</dbReference>
<organism evidence="1 2">
    <name type="scientific">Rattus norvegicus</name>
    <name type="common">Rat</name>
    <dbReference type="NCBI Taxonomy" id="10116"/>
    <lineage>
        <taxon>Eukaryota</taxon>
        <taxon>Metazoa</taxon>
        <taxon>Chordata</taxon>
        <taxon>Craniata</taxon>
        <taxon>Vertebrata</taxon>
        <taxon>Euteleostomi</taxon>
        <taxon>Mammalia</taxon>
        <taxon>Eutheria</taxon>
        <taxon>Euarchontoglires</taxon>
        <taxon>Glires</taxon>
        <taxon>Rodentia</taxon>
        <taxon>Myomorpha</taxon>
        <taxon>Muroidea</taxon>
        <taxon>Muridae</taxon>
        <taxon>Murinae</taxon>
        <taxon>Rattus</taxon>
    </lineage>
</organism>
<protein>
    <submittedName>
        <fullName evidence="1">RCG41577</fullName>
    </submittedName>
</protein>
<proteinExistence type="predicted"/>
<reference evidence="2" key="1">
    <citation type="submission" date="2005-09" db="EMBL/GenBank/DDBJ databases">
        <authorList>
            <person name="Mural R.J."/>
            <person name="Li P.W."/>
            <person name="Adams M.D."/>
            <person name="Amanatides P.G."/>
            <person name="Baden-Tillson H."/>
            <person name="Barnstead M."/>
            <person name="Chin S.H."/>
            <person name="Dew I."/>
            <person name="Evans C.A."/>
            <person name="Ferriera S."/>
            <person name="Flanigan M."/>
            <person name="Fosler C."/>
            <person name="Glodek A."/>
            <person name="Gu Z."/>
            <person name="Holt R.A."/>
            <person name="Jennings D."/>
            <person name="Kraft C.L."/>
            <person name="Lu F."/>
            <person name="Nguyen T."/>
            <person name="Nusskern D.R."/>
            <person name="Pfannkoch C.M."/>
            <person name="Sitter C."/>
            <person name="Sutton G.G."/>
            <person name="Venter J.C."/>
            <person name="Wang Z."/>
            <person name="Woodage T."/>
            <person name="Zheng X.H."/>
            <person name="Zhong F."/>
        </authorList>
    </citation>
    <scope>NUCLEOTIDE SEQUENCE [LARGE SCALE GENOMIC DNA]</scope>
    <source>
        <strain>BN</strain>
        <strain evidence="2">Sprague-Dawley</strain>
    </source>
</reference>
<dbReference type="AlphaFoldDB" id="A6IHW1"/>